<feature type="transmembrane region" description="Helical" evidence="8">
    <location>
        <begin position="147"/>
        <end position="169"/>
    </location>
</feature>
<evidence type="ECO:0000313" key="10">
    <source>
        <dbReference type="EMBL" id="CAH0539217.1"/>
    </source>
</evidence>
<feature type="transmembrane region" description="Helical" evidence="8">
    <location>
        <begin position="302"/>
        <end position="319"/>
    </location>
</feature>
<dbReference type="InterPro" id="IPR020846">
    <property type="entry name" value="MFS_dom"/>
</dbReference>
<evidence type="ECO:0000256" key="6">
    <source>
        <dbReference type="ARBA" id="ARBA00022989"/>
    </source>
</evidence>
<evidence type="ECO:0000259" key="9">
    <source>
        <dbReference type="PROSITE" id="PS50850"/>
    </source>
</evidence>
<keyword evidence="4 8" id="KW-0812">Transmembrane</keyword>
<evidence type="ECO:0000256" key="8">
    <source>
        <dbReference type="SAM" id="Phobius"/>
    </source>
</evidence>
<evidence type="ECO:0000256" key="4">
    <source>
        <dbReference type="ARBA" id="ARBA00022692"/>
    </source>
</evidence>
<sequence>MIDKEKKKIVWTGFVGTCLEWFDFAIFGVMSAILATNFFPDDSGPVSLIKTFAVFASGFLIRPIATFIWGYLGDKHGRKNTVVFTVLLMSIASLGLGLLPNFESIGIASTVLLVAFRMIQGFACSGEHCGMVTYLYELLPGKTQSRASSIAVSGVYIGMAMATLIGLILHAGLSKQELYAWGWRVPFILSGFAGLASFYIRKKMVETAEFLNATDKQRLTVKEWFKLVFNNKYRMLLGIGAYQLAVLIPYIAFVFVVSYVEKNQLIPVDQLYASNLINLILCGVFVFLAAKVCDALPKQRENIQIVAALALLVGTPFLFESLKQGNIVHFFFAQLYFGFTVAFLVGPFMTTAAKLFDVKVRYTGVSVIMNISAAVFGGMSPVILSLFDTTKSPELYSVMFIMASAAISLVCISANKKVLLKNV</sequence>
<feature type="transmembrane region" description="Helical" evidence="8">
    <location>
        <begin position="272"/>
        <end position="290"/>
    </location>
</feature>
<dbReference type="InterPro" id="IPR011701">
    <property type="entry name" value="MFS"/>
</dbReference>
<dbReference type="Pfam" id="PF07690">
    <property type="entry name" value="MFS_1"/>
    <property type="match status" value="1"/>
</dbReference>
<reference evidence="10" key="1">
    <citation type="submission" date="2021-11" db="EMBL/GenBank/DDBJ databases">
        <authorList>
            <person name="Rodrigo-Torres L."/>
            <person name="Arahal R. D."/>
            <person name="Lucena T."/>
        </authorList>
    </citation>
    <scope>NUCLEOTIDE SEQUENCE</scope>
    <source>
        <strain evidence="10">CECT 7928</strain>
    </source>
</reference>
<evidence type="ECO:0000256" key="3">
    <source>
        <dbReference type="ARBA" id="ARBA00022475"/>
    </source>
</evidence>
<keyword evidence="2" id="KW-0813">Transport</keyword>
<dbReference type="Proteomes" id="UP000838748">
    <property type="component" value="Unassembled WGS sequence"/>
</dbReference>
<evidence type="ECO:0000256" key="5">
    <source>
        <dbReference type="ARBA" id="ARBA00022847"/>
    </source>
</evidence>
<dbReference type="PANTHER" id="PTHR43528:SF1">
    <property type="entry name" value="ALPHA-KETOGLUTARATE PERMEASE"/>
    <property type="match status" value="1"/>
</dbReference>
<dbReference type="PANTHER" id="PTHR43528">
    <property type="entry name" value="ALPHA-KETOGLUTARATE PERMEASE"/>
    <property type="match status" value="1"/>
</dbReference>
<keyword evidence="7 8" id="KW-0472">Membrane</keyword>
<feature type="transmembrane region" description="Helical" evidence="8">
    <location>
        <begin position="81"/>
        <end position="99"/>
    </location>
</feature>
<keyword evidence="3" id="KW-1003">Cell membrane</keyword>
<gene>
    <name evidence="10" type="primary">proP_5</name>
    <name evidence="10" type="ORF">VMF7928_01985</name>
</gene>
<dbReference type="Gene3D" id="1.20.1250.20">
    <property type="entry name" value="MFS general substrate transporter like domains"/>
    <property type="match status" value="1"/>
</dbReference>
<comment type="caution">
    <text evidence="10">The sequence shown here is derived from an EMBL/GenBank/DDBJ whole genome shotgun (WGS) entry which is preliminary data.</text>
</comment>
<dbReference type="PROSITE" id="PS50850">
    <property type="entry name" value="MFS"/>
    <property type="match status" value="1"/>
</dbReference>
<name>A0ABN8E2J3_9VIBR</name>
<feature type="domain" description="Major facilitator superfamily (MFS) profile" evidence="9">
    <location>
        <begin position="9"/>
        <end position="417"/>
    </location>
</feature>
<feature type="transmembrane region" description="Helical" evidence="8">
    <location>
        <begin position="52"/>
        <end position="72"/>
    </location>
</feature>
<organism evidence="10 11">
    <name type="scientific">Vibrio marisflavi CECT 7928</name>
    <dbReference type="NCBI Taxonomy" id="634439"/>
    <lineage>
        <taxon>Bacteria</taxon>
        <taxon>Pseudomonadati</taxon>
        <taxon>Pseudomonadota</taxon>
        <taxon>Gammaproteobacteria</taxon>
        <taxon>Vibrionales</taxon>
        <taxon>Vibrionaceae</taxon>
        <taxon>Vibrio</taxon>
    </lineage>
</organism>
<feature type="transmembrane region" description="Helical" evidence="8">
    <location>
        <begin position="181"/>
        <end position="200"/>
    </location>
</feature>
<evidence type="ECO:0000256" key="2">
    <source>
        <dbReference type="ARBA" id="ARBA00022448"/>
    </source>
</evidence>
<accession>A0ABN8E2J3</accession>
<keyword evidence="11" id="KW-1185">Reference proteome</keyword>
<dbReference type="InterPro" id="IPR036259">
    <property type="entry name" value="MFS_trans_sf"/>
</dbReference>
<dbReference type="EMBL" id="CAKLDM010000002">
    <property type="protein sequence ID" value="CAH0539217.1"/>
    <property type="molecule type" value="Genomic_DNA"/>
</dbReference>
<feature type="transmembrane region" description="Helical" evidence="8">
    <location>
        <begin position="395"/>
        <end position="414"/>
    </location>
</feature>
<feature type="transmembrane region" description="Helical" evidence="8">
    <location>
        <begin position="362"/>
        <end position="383"/>
    </location>
</feature>
<dbReference type="RefSeq" id="WP_237361303.1">
    <property type="nucleotide sequence ID" value="NZ_CAKLDM010000002.1"/>
</dbReference>
<evidence type="ECO:0000313" key="11">
    <source>
        <dbReference type="Proteomes" id="UP000838748"/>
    </source>
</evidence>
<keyword evidence="5" id="KW-0769">Symport</keyword>
<evidence type="ECO:0000256" key="7">
    <source>
        <dbReference type="ARBA" id="ARBA00023136"/>
    </source>
</evidence>
<dbReference type="SUPFAM" id="SSF103473">
    <property type="entry name" value="MFS general substrate transporter"/>
    <property type="match status" value="1"/>
</dbReference>
<proteinExistence type="predicted"/>
<feature type="transmembrane region" description="Helical" evidence="8">
    <location>
        <begin position="236"/>
        <end position="260"/>
    </location>
</feature>
<protein>
    <submittedName>
        <fullName evidence="10">Proline/betaine transporter</fullName>
    </submittedName>
</protein>
<comment type="subcellular location">
    <subcellularLocation>
        <location evidence="1">Cell membrane</location>
        <topology evidence="1">Multi-pass membrane protein</topology>
    </subcellularLocation>
</comment>
<feature type="transmembrane region" description="Helical" evidence="8">
    <location>
        <begin position="105"/>
        <end position="126"/>
    </location>
</feature>
<feature type="transmembrane region" description="Helical" evidence="8">
    <location>
        <begin position="331"/>
        <end position="350"/>
    </location>
</feature>
<keyword evidence="6 8" id="KW-1133">Transmembrane helix</keyword>
<evidence type="ECO:0000256" key="1">
    <source>
        <dbReference type="ARBA" id="ARBA00004651"/>
    </source>
</evidence>
<dbReference type="InterPro" id="IPR051084">
    <property type="entry name" value="H+-coupled_symporters"/>
</dbReference>